<dbReference type="GO" id="GO:0008933">
    <property type="term" value="F:peptidoglycan lytic transglycosylase activity"/>
    <property type="evidence" value="ECO:0007669"/>
    <property type="project" value="TreeGrafter"/>
</dbReference>
<dbReference type="Pfam" id="PF01471">
    <property type="entry name" value="PG_binding_1"/>
    <property type="match status" value="1"/>
</dbReference>
<dbReference type="Gene3D" id="1.10.530.10">
    <property type="match status" value="1"/>
</dbReference>
<dbReference type="InterPro" id="IPR031304">
    <property type="entry name" value="SLT_2"/>
</dbReference>
<dbReference type="EMBL" id="CP010803">
    <property type="protein sequence ID" value="AJY47614.1"/>
    <property type="molecule type" value="Genomic_DNA"/>
</dbReference>
<gene>
    <name evidence="4" type="ORF">TM49_21165</name>
</gene>
<dbReference type="Gene3D" id="1.10.101.10">
    <property type="entry name" value="PGBD-like superfamily/PGBD"/>
    <property type="match status" value="1"/>
</dbReference>
<dbReference type="HOGENOM" id="CLU_035402_0_0_5"/>
<reference evidence="4 5" key="1">
    <citation type="journal article" date="2015" name="Genome Announc.">
        <title>Complete genome sequence of Martelella endophytica YC6887, which has antifungal activity associated with a halophyte.</title>
        <authorList>
            <person name="Khan A."/>
            <person name="Khan H."/>
            <person name="Chung E.J."/>
            <person name="Hossain M.T."/>
            <person name="Chung Y.R."/>
        </authorList>
    </citation>
    <scope>NUCLEOTIDE SEQUENCE [LARGE SCALE GENOMIC DNA]</scope>
    <source>
        <strain evidence="4">YC6887</strain>
    </source>
</reference>
<dbReference type="InterPro" id="IPR043426">
    <property type="entry name" value="MltB-like"/>
</dbReference>
<dbReference type="SUPFAM" id="SSF47090">
    <property type="entry name" value="PGBD-like"/>
    <property type="match status" value="1"/>
</dbReference>
<dbReference type="InterPro" id="IPR036365">
    <property type="entry name" value="PGBD-like_sf"/>
</dbReference>
<evidence type="ECO:0000313" key="4">
    <source>
        <dbReference type="EMBL" id="AJY47614.1"/>
    </source>
</evidence>
<organism evidence="4 5">
    <name type="scientific">Martelella endophytica</name>
    <dbReference type="NCBI Taxonomy" id="1486262"/>
    <lineage>
        <taxon>Bacteria</taxon>
        <taxon>Pseudomonadati</taxon>
        <taxon>Pseudomonadota</taxon>
        <taxon>Alphaproteobacteria</taxon>
        <taxon>Hyphomicrobiales</taxon>
        <taxon>Aurantimonadaceae</taxon>
        <taxon>Martelella</taxon>
    </lineage>
</organism>
<dbReference type="AlphaFoldDB" id="A0A0D5LTS1"/>
<dbReference type="GO" id="GO:0009253">
    <property type="term" value="P:peptidoglycan catabolic process"/>
    <property type="evidence" value="ECO:0007669"/>
    <property type="project" value="TreeGrafter"/>
</dbReference>
<feature type="domain" description="Transglycosylase SLT" evidence="3">
    <location>
        <begin position="56"/>
        <end position="361"/>
    </location>
</feature>
<evidence type="ECO:0000256" key="1">
    <source>
        <dbReference type="SAM" id="MobiDB-lite"/>
    </source>
</evidence>
<dbReference type="SUPFAM" id="SSF53955">
    <property type="entry name" value="Lysozyme-like"/>
    <property type="match status" value="1"/>
</dbReference>
<proteinExistence type="predicted"/>
<name>A0A0D5LTS1_MAREN</name>
<feature type="domain" description="Peptidoglycan binding-like" evidence="2">
    <location>
        <begin position="383"/>
        <end position="426"/>
    </location>
</feature>
<dbReference type="InterPro" id="IPR036366">
    <property type="entry name" value="PGBDSf"/>
</dbReference>
<dbReference type="PANTHER" id="PTHR30163">
    <property type="entry name" value="MEMBRANE-BOUND LYTIC MUREIN TRANSGLYCOSYLASE B"/>
    <property type="match status" value="1"/>
</dbReference>
<protein>
    <submittedName>
        <fullName evidence="4">Membrane protein</fullName>
    </submittedName>
</protein>
<accession>A0A0D5LTS1</accession>
<dbReference type="InterPro" id="IPR002477">
    <property type="entry name" value="Peptidoglycan-bd-like"/>
</dbReference>
<sequence>MRVHERKRRSPMFSFRPFAGLRLLCAVFALALAFVAGVGFSSVASAYDRGTVERQFEGWIRGDMRQAALRSGVSAAVYDRVTSGLTINWSLPDLVPPGTKPPAQRKQTQPEFSEPGPYFSENNLNYLAVKGRQLYNQYKPVLDQIEARYGVPGRIVLAIWGREMGYGAAEEKYDILQVLATKGFMTSSRQEMFQREFIAALQLIQSGAAPLDKRKASWAGAFGQPQLMPSNFQNYAVDFDGDGVIDVWNSVPDSLATIAKHLASDGWQRGRDWGYEAVIPDNVSCAQEGPDNARPISAWAKQGITRVGGKSFPPEELGKPGMMLVPQGRYGPEFVVTPNFYVLKEYNNSDLYALFVGNLADRIQYGMGAFVQPWQRTGTLLRSDVAAMQRKLEGMGYDVGGADGLVGFKTRRSIGDWQTRNRVSQTCWPTPELKTELLR</sequence>
<dbReference type="Gene3D" id="1.10.8.350">
    <property type="entry name" value="Bacterial muramidase"/>
    <property type="match status" value="1"/>
</dbReference>
<dbReference type="PATRIC" id="fig|1486262.3.peg.4375"/>
<dbReference type="InterPro" id="IPR011970">
    <property type="entry name" value="MltB_2"/>
</dbReference>
<evidence type="ECO:0000313" key="5">
    <source>
        <dbReference type="Proteomes" id="UP000032611"/>
    </source>
</evidence>
<keyword evidence="5" id="KW-1185">Reference proteome</keyword>
<feature type="region of interest" description="Disordered" evidence="1">
    <location>
        <begin position="96"/>
        <end position="115"/>
    </location>
</feature>
<dbReference type="InterPro" id="IPR023346">
    <property type="entry name" value="Lysozyme-like_dom_sf"/>
</dbReference>
<dbReference type="NCBIfam" id="TIGR02283">
    <property type="entry name" value="MltB_2"/>
    <property type="match status" value="1"/>
</dbReference>
<dbReference type="Pfam" id="PF13406">
    <property type="entry name" value="SLT_2"/>
    <property type="match status" value="1"/>
</dbReference>
<dbReference type="Proteomes" id="UP000032611">
    <property type="component" value="Chromosome"/>
</dbReference>
<evidence type="ECO:0000259" key="2">
    <source>
        <dbReference type="Pfam" id="PF01471"/>
    </source>
</evidence>
<dbReference type="PANTHER" id="PTHR30163:SF8">
    <property type="entry name" value="LYTIC MUREIN TRANSGLYCOSYLASE"/>
    <property type="match status" value="1"/>
</dbReference>
<dbReference type="KEGG" id="mey:TM49_21165"/>
<evidence type="ECO:0000259" key="3">
    <source>
        <dbReference type="Pfam" id="PF13406"/>
    </source>
</evidence>